<dbReference type="SUPFAM" id="SSF53098">
    <property type="entry name" value="Ribonuclease H-like"/>
    <property type="match status" value="1"/>
</dbReference>
<sequence length="117" mass="13657">MPSFFPQFDSTLIKEFAGLYWKPMDLQSNNTNQQRKLDALNRELKAFADYITMGKFNKLQTMQDVLQLLERDYHDLPMMQALYRIMITIPVSSASPERSFSAMKRILNRLRASMGSI</sequence>
<gene>
    <name evidence="2" type="ORF">CSSPTR1EN2_LOCUS16725</name>
</gene>
<evidence type="ECO:0000313" key="3">
    <source>
        <dbReference type="Proteomes" id="UP001497512"/>
    </source>
</evidence>
<keyword evidence="3" id="KW-1185">Reference proteome</keyword>
<reference evidence="2" key="1">
    <citation type="submission" date="2024-02" db="EMBL/GenBank/DDBJ databases">
        <authorList>
            <consortium name="ELIXIR-Norway"/>
            <consortium name="Elixir Norway"/>
        </authorList>
    </citation>
    <scope>NUCLEOTIDE SEQUENCE</scope>
</reference>
<dbReference type="InterPro" id="IPR012337">
    <property type="entry name" value="RNaseH-like_sf"/>
</dbReference>
<dbReference type="EMBL" id="OZ019896">
    <property type="protein sequence ID" value="CAK9223225.1"/>
    <property type="molecule type" value="Genomic_DNA"/>
</dbReference>
<accession>A0ABP0UKJ4</accession>
<proteinExistence type="predicted"/>
<protein>
    <recommendedName>
        <fullName evidence="1">HAT C-terminal dimerisation domain-containing protein</fullName>
    </recommendedName>
</protein>
<dbReference type="Proteomes" id="UP001497512">
    <property type="component" value="Chromosome 4"/>
</dbReference>
<feature type="domain" description="HAT C-terminal dimerisation" evidence="1">
    <location>
        <begin position="50"/>
        <end position="114"/>
    </location>
</feature>
<dbReference type="InterPro" id="IPR008906">
    <property type="entry name" value="HATC_C_dom"/>
</dbReference>
<evidence type="ECO:0000259" key="1">
    <source>
        <dbReference type="Pfam" id="PF05699"/>
    </source>
</evidence>
<name>A0ABP0UKJ4_9BRYO</name>
<organism evidence="2 3">
    <name type="scientific">Sphagnum troendelagicum</name>
    <dbReference type="NCBI Taxonomy" id="128251"/>
    <lineage>
        <taxon>Eukaryota</taxon>
        <taxon>Viridiplantae</taxon>
        <taxon>Streptophyta</taxon>
        <taxon>Embryophyta</taxon>
        <taxon>Bryophyta</taxon>
        <taxon>Sphagnophytina</taxon>
        <taxon>Sphagnopsida</taxon>
        <taxon>Sphagnales</taxon>
        <taxon>Sphagnaceae</taxon>
        <taxon>Sphagnum</taxon>
    </lineage>
</organism>
<evidence type="ECO:0000313" key="2">
    <source>
        <dbReference type="EMBL" id="CAK9223225.1"/>
    </source>
</evidence>
<dbReference type="Pfam" id="PF05699">
    <property type="entry name" value="Dimer_Tnp_hAT"/>
    <property type="match status" value="1"/>
</dbReference>